<evidence type="ECO:0000313" key="2">
    <source>
        <dbReference type="Proteomes" id="UP000825935"/>
    </source>
</evidence>
<keyword evidence="2" id="KW-1185">Reference proteome</keyword>
<proteinExistence type="predicted"/>
<comment type="caution">
    <text evidence="1">The sequence shown here is derived from an EMBL/GenBank/DDBJ whole genome shotgun (WGS) entry which is preliminary data.</text>
</comment>
<evidence type="ECO:0000313" key="1">
    <source>
        <dbReference type="EMBL" id="KAH7433752.1"/>
    </source>
</evidence>
<name>A0A8T2UE66_CERRI</name>
<sequence length="58" mass="6653">MFRFSIPVCDWKDYILVGYKCSGHFWSQHSWTEQLAGAAGGLASQELDVSWILYLIRA</sequence>
<organism evidence="1 2">
    <name type="scientific">Ceratopteris richardii</name>
    <name type="common">Triangle waterfern</name>
    <dbReference type="NCBI Taxonomy" id="49495"/>
    <lineage>
        <taxon>Eukaryota</taxon>
        <taxon>Viridiplantae</taxon>
        <taxon>Streptophyta</taxon>
        <taxon>Embryophyta</taxon>
        <taxon>Tracheophyta</taxon>
        <taxon>Polypodiopsida</taxon>
        <taxon>Polypodiidae</taxon>
        <taxon>Polypodiales</taxon>
        <taxon>Pteridineae</taxon>
        <taxon>Pteridaceae</taxon>
        <taxon>Parkerioideae</taxon>
        <taxon>Ceratopteris</taxon>
    </lineage>
</organism>
<accession>A0A8T2UE66</accession>
<protein>
    <submittedName>
        <fullName evidence="1">Uncharacterized protein</fullName>
    </submittedName>
</protein>
<gene>
    <name evidence="1" type="ORF">KP509_07G084200</name>
</gene>
<reference evidence="1" key="1">
    <citation type="submission" date="2021-08" db="EMBL/GenBank/DDBJ databases">
        <title>WGS assembly of Ceratopteris richardii.</title>
        <authorList>
            <person name="Marchant D.B."/>
            <person name="Chen G."/>
            <person name="Jenkins J."/>
            <person name="Shu S."/>
            <person name="Leebens-Mack J."/>
            <person name="Grimwood J."/>
            <person name="Schmutz J."/>
            <person name="Soltis P."/>
            <person name="Soltis D."/>
            <person name="Chen Z.-H."/>
        </authorList>
    </citation>
    <scope>NUCLEOTIDE SEQUENCE</scope>
    <source>
        <strain evidence="1">Whitten #5841</strain>
        <tissue evidence="1">Leaf</tissue>
    </source>
</reference>
<dbReference type="Proteomes" id="UP000825935">
    <property type="component" value="Chromosome 7"/>
</dbReference>
<dbReference type="AlphaFoldDB" id="A0A8T2UE66"/>
<dbReference type="EMBL" id="CM035412">
    <property type="protein sequence ID" value="KAH7433752.1"/>
    <property type="molecule type" value="Genomic_DNA"/>
</dbReference>